<proteinExistence type="predicted"/>
<name>A0A0B6RRF1_BURPL</name>
<dbReference type="Proteomes" id="UP000031838">
    <property type="component" value="Chromosome 1"/>
</dbReference>
<evidence type="ECO:0000313" key="2">
    <source>
        <dbReference type="Proteomes" id="UP000031838"/>
    </source>
</evidence>
<reference evidence="1 2" key="2">
    <citation type="journal article" date="2016" name="Appl. Microbiol. Biotechnol.">
        <title>Mutations improving production and secretion of extracellular lipase by Burkholderia glumae PG1.</title>
        <authorList>
            <person name="Knapp A."/>
            <person name="Voget S."/>
            <person name="Gao R."/>
            <person name="Zaburannyi N."/>
            <person name="Krysciak D."/>
            <person name="Breuer M."/>
            <person name="Hauer B."/>
            <person name="Streit W.R."/>
            <person name="Muller R."/>
            <person name="Daniel R."/>
            <person name="Jaeger K.E."/>
        </authorList>
    </citation>
    <scope>NUCLEOTIDE SEQUENCE [LARGE SCALE GENOMIC DNA]</scope>
    <source>
        <strain evidence="1 2">PG1</strain>
    </source>
</reference>
<dbReference type="KEGG" id="bgp:BGL_1c14370"/>
<sequence>MNVRQETRTAYVGEVHGMPPGRMTKDEMRIDVLSGRIHAQEALLKALMEICPDKDGLLRRLEAETANMSLSLRESDCSLLMYAAFIEHTAALRECIAAPVVGECLHGG</sequence>
<accession>A0A0B6RRF1</accession>
<gene>
    <name evidence="1" type="ORF">BGL_1c14370</name>
</gene>
<evidence type="ECO:0000313" key="1">
    <source>
        <dbReference type="EMBL" id="AJK45953.1"/>
    </source>
</evidence>
<protein>
    <submittedName>
        <fullName evidence="1">Uncharacterized protein</fullName>
    </submittedName>
</protein>
<keyword evidence="2" id="KW-1185">Reference proteome</keyword>
<dbReference type="AlphaFoldDB" id="A0A0B6RRF1"/>
<dbReference type="RefSeq" id="WP_042624583.1">
    <property type="nucleotide sequence ID" value="NZ_BSTO01000005.1"/>
</dbReference>
<reference evidence="2" key="1">
    <citation type="submission" date="2011-03" db="EMBL/GenBank/DDBJ databases">
        <authorList>
            <person name="Voget S."/>
            <person name="Streit W.R."/>
            <person name="Jaeger K.E."/>
            <person name="Daniel R."/>
        </authorList>
    </citation>
    <scope>NUCLEOTIDE SEQUENCE [LARGE SCALE GENOMIC DNA]</scope>
    <source>
        <strain evidence="2">PG1</strain>
    </source>
</reference>
<dbReference type="OrthoDB" id="9882580at2"/>
<organism evidence="1 2">
    <name type="scientific">Burkholderia plantarii</name>
    <dbReference type="NCBI Taxonomy" id="41899"/>
    <lineage>
        <taxon>Bacteria</taxon>
        <taxon>Pseudomonadati</taxon>
        <taxon>Pseudomonadota</taxon>
        <taxon>Betaproteobacteria</taxon>
        <taxon>Burkholderiales</taxon>
        <taxon>Burkholderiaceae</taxon>
        <taxon>Burkholderia</taxon>
    </lineage>
</organism>
<dbReference type="HOGENOM" id="CLU_2192042_0_0_4"/>
<dbReference type="EMBL" id="CP002580">
    <property type="protein sequence ID" value="AJK45953.1"/>
    <property type="molecule type" value="Genomic_DNA"/>
</dbReference>